<feature type="region of interest" description="Disordered" evidence="1">
    <location>
        <begin position="96"/>
        <end position="137"/>
    </location>
</feature>
<gene>
    <name evidence="2" type="ORF">EGW08_010056</name>
</gene>
<dbReference type="EMBL" id="RQTK01000299">
    <property type="protein sequence ID" value="RUS82174.1"/>
    <property type="molecule type" value="Genomic_DNA"/>
</dbReference>
<name>A0A433TKU0_ELYCH</name>
<dbReference type="Proteomes" id="UP000271974">
    <property type="component" value="Unassembled WGS sequence"/>
</dbReference>
<feature type="compositionally biased region" description="Gly residues" evidence="1">
    <location>
        <begin position="96"/>
        <end position="122"/>
    </location>
</feature>
<dbReference type="AlphaFoldDB" id="A0A433TKU0"/>
<accession>A0A433TKU0</accession>
<proteinExistence type="predicted"/>
<evidence type="ECO:0000256" key="1">
    <source>
        <dbReference type="SAM" id="MobiDB-lite"/>
    </source>
</evidence>
<sequence length="331" mass="35140">MSVRSPESATIMHAVPFLAHFELRGCILRGWQRVYIVVELFTVDLCLCVPVRPPPIGARGFTWIDNTVRARPSQLYSCARQIQALDRLECCSNNRGGGDVGGGDDGRGGDVGGGVDGSGGGDGYDDNSDPGAKCRQPFVITGTTNQKIFLAKQTNMVKTSRLTTQSKELRTQTEIKAYRQVGGEYASVHHWTGEHTGSPSGGENASINHWSGEHTGSPSGGENASSTIGPVNTLVHPVGENMPQSTIGPVNTLVHPVGEKMPQSTIGPVNTLVHPVGEKMPQSTIGPVNTLVHPVGEKMPQSTIGPVNTLVHPVNHWTGAHTGSPSQPLDR</sequence>
<evidence type="ECO:0000313" key="2">
    <source>
        <dbReference type="EMBL" id="RUS82174.1"/>
    </source>
</evidence>
<comment type="caution">
    <text evidence="2">The sequence shown here is derived from an EMBL/GenBank/DDBJ whole genome shotgun (WGS) entry which is preliminary data.</text>
</comment>
<evidence type="ECO:0000313" key="3">
    <source>
        <dbReference type="Proteomes" id="UP000271974"/>
    </source>
</evidence>
<feature type="compositionally biased region" description="Polar residues" evidence="1">
    <location>
        <begin position="195"/>
        <end position="230"/>
    </location>
</feature>
<organism evidence="2 3">
    <name type="scientific">Elysia chlorotica</name>
    <name type="common">Eastern emerald elysia</name>
    <name type="synonym">Sea slug</name>
    <dbReference type="NCBI Taxonomy" id="188477"/>
    <lineage>
        <taxon>Eukaryota</taxon>
        <taxon>Metazoa</taxon>
        <taxon>Spiralia</taxon>
        <taxon>Lophotrochozoa</taxon>
        <taxon>Mollusca</taxon>
        <taxon>Gastropoda</taxon>
        <taxon>Heterobranchia</taxon>
        <taxon>Euthyneura</taxon>
        <taxon>Panpulmonata</taxon>
        <taxon>Sacoglossa</taxon>
        <taxon>Placobranchoidea</taxon>
        <taxon>Plakobranchidae</taxon>
        <taxon>Elysia</taxon>
    </lineage>
</organism>
<keyword evidence="3" id="KW-1185">Reference proteome</keyword>
<feature type="region of interest" description="Disordered" evidence="1">
    <location>
        <begin position="190"/>
        <end position="230"/>
    </location>
</feature>
<reference evidence="2 3" key="1">
    <citation type="submission" date="2019-01" db="EMBL/GenBank/DDBJ databases">
        <title>A draft genome assembly of the solar-powered sea slug Elysia chlorotica.</title>
        <authorList>
            <person name="Cai H."/>
            <person name="Li Q."/>
            <person name="Fang X."/>
            <person name="Li J."/>
            <person name="Curtis N.E."/>
            <person name="Altenburger A."/>
            <person name="Shibata T."/>
            <person name="Feng M."/>
            <person name="Maeda T."/>
            <person name="Schwartz J.A."/>
            <person name="Shigenobu S."/>
            <person name="Lundholm N."/>
            <person name="Nishiyama T."/>
            <person name="Yang H."/>
            <person name="Hasebe M."/>
            <person name="Li S."/>
            <person name="Pierce S.K."/>
            <person name="Wang J."/>
        </authorList>
    </citation>
    <scope>NUCLEOTIDE SEQUENCE [LARGE SCALE GENOMIC DNA]</scope>
    <source>
        <strain evidence="2">EC2010</strain>
        <tissue evidence="2">Whole organism of an adult</tissue>
    </source>
</reference>
<protein>
    <submittedName>
        <fullName evidence="2">Uncharacterized protein</fullName>
    </submittedName>
</protein>